<organism evidence="1">
    <name type="scientific">hydrothermal vent metagenome</name>
    <dbReference type="NCBI Taxonomy" id="652676"/>
    <lineage>
        <taxon>unclassified sequences</taxon>
        <taxon>metagenomes</taxon>
        <taxon>ecological metagenomes</taxon>
    </lineage>
</organism>
<sequence>MNTKQMKKSAKNVVLAGLGVVSIAQKEATKAYNKASKETNKFYSTLLKEGKSLEKKSKKSVDQLTNKAESKFNNIKSIASKRFNKIENVFESKVESALNKLDIPTVDDLKGLSKRVETLIKEIKKIDTKKAA</sequence>
<dbReference type="AlphaFoldDB" id="A0A3B0WSI4"/>
<dbReference type="EMBL" id="UOFA01000332">
    <property type="protein sequence ID" value="VAW47276.1"/>
    <property type="molecule type" value="Genomic_DNA"/>
</dbReference>
<reference evidence="1" key="1">
    <citation type="submission" date="2018-06" db="EMBL/GenBank/DDBJ databases">
        <authorList>
            <person name="Zhirakovskaya E."/>
        </authorList>
    </citation>
    <scope>NUCLEOTIDE SEQUENCE</scope>
</reference>
<proteinExistence type="predicted"/>
<dbReference type="Pfam" id="PF05597">
    <property type="entry name" value="Phasin"/>
    <property type="match status" value="1"/>
</dbReference>
<evidence type="ECO:0008006" key="2">
    <source>
        <dbReference type="Google" id="ProtNLM"/>
    </source>
</evidence>
<accession>A0A3B0WSI4</accession>
<gene>
    <name evidence="1" type="ORF">MNBD_GAMMA02-1183</name>
</gene>
<dbReference type="InterPro" id="IPR008769">
    <property type="entry name" value="PhaF_PhaI"/>
</dbReference>
<dbReference type="PANTHER" id="PTHR38664">
    <property type="entry name" value="SLR0058 PROTEIN"/>
    <property type="match status" value="1"/>
</dbReference>
<name>A0A3B0WSI4_9ZZZZ</name>
<evidence type="ECO:0000313" key="1">
    <source>
        <dbReference type="EMBL" id="VAW47276.1"/>
    </source>
</evidence>
<dbReference type="PANTHER" id="PTHR38664:SF1">
    <property type="entry name" value="SLR0058 PROTEIN"/>
    <property type="match status" value="1"/>
</dbReference>
<protein>
    <recommendedName>
        <fullName evidence="2">Polyhydroxyalkanoate granule-associated protein PhaI</fullName>
    </recommendedName>
</protein>